<feature type="compositionally biased region" description="Basic residues" evidence="1">
    <location>
        <begin position="239"/>
        <end position="254"/>
    </location>
</feature>
<sequence length="479" mass="54360">MGDIYLLEGRPKDGGRASIVRFSRNRPTEGYGDGEDVTGKEYNVSAKVYRYRGAAATIGPDAVTNGVFILENLGGEAREVEVETLVGGKESVRYADFEKMGKWVFAVREESVDHGREERNRVVALSEDGRKVLLVGGADFYSLPRWSPDGHWVSWMRWCHLDMPWIGSEVFVAPWREGRLEGRYVAGRRGEQAGVWWLFRFDMGPESVLRGYEDVEVGAREFNLDPTHQRQMGNNLLPKRSKRPSPLRYPHQLRHRTPSRSRRYLLQRPHPNLQYRIRSPRKHLLHHPHPSLFSPLTPLIFLSTHGPSHALFAPPHNPLFTAPKDTKPGLDLETQYFTSRGYAYAYAYVHVTYTGSTGFGREYRRGLNTPYAMGNFGCRGCGFLCGAFSLVAHPTFFAAGCSLFGVTDLEDLMGKMHKFEACYGFALLFPPGASREEKERVYRERSPCWNAGRIERPLLLLQGDGDMVVPLEQAMGWRG</sequence>
<feature type="region of interest" description="Disordered" evidence="1">
    <location>
        <begin position="223"/>
        <end position="254"/>
    </location>
</feature>
<reference evidence="3" key="1">
    <citation type="submission" date="2021-07" db="EMBL/GenBank/DDBJ databases">
        <authorList>
            <person name="Durling M."/>
        </authorList>
    </citation>
    <scope>NUCLEOTIDE SEQUENCE</scope>
</reference>
<dbReference type="InterPro" id="IPR001375">
    <property type="entry name" value="Peptidase_S9_cat"/>
</dbReference>
<dbReference type="EMBL" id="CAJVRL010000063">
    <property type="protein sequence ID" value="CAG8955440.1"/>
    <property type="molecule type" value="Genomic_DNA"/>
</dbReference>
<keyword evidence="4" id="KW-1185">Reference proteome</keyword>
<evidence type="ECO:0000259" key="2">
    <source>
        <dbReference type="Pfam" id="PF00326"/>
    </source>
</evidence>
<dbReference type="PANTHER" id="PTHR43056">
    <property type="entry name" value="PEPTIDASE S9 PROLYL OLIGOPEPTIDASE"/>
    <property type="match status" value="1"/>
</dbReference>
<dbReference type="Gene3D" id="3.40.50.1820">
    <property type="entry name" value="alpha/beta hydrolase"/>
    <property type="match status" value="1"/>
</dbReference>
<dbReference type="InterPro" id="IPR029058">
    <property type="entry name" value="AB_hydrolase_fold"/>
</dbReference>
<evidence type="ECO:0000313" key="3">
    <source>
        <dbReference type="EMBL" id="CAG8955440.1"/>
    </source>
</evidence>
<proteinExistence type="predicted"/>
<name>A0A9N9L0E8_9HELO</name>
<evidence type="ECO:0000256" key="1">
    <source>
        <dbReference type="SAM" id="MobiDB-lite"/>
    </source>
</evidence>
<dbReference type="SUPFAM" id="SSF53474">
    <property type="entry name" value="alpha/beta-Hydrolases"/>
    <property type="match status" value="1"/>
</dbReference>
<dbReference type="InterPro" id="IPR050585">
    <property type="entry name" value="Xaa-Pro_dipeptidyl-ppase/CocE"/>
</dbReference>
<accession>A0A9N9L0E8</accession>
<feature type="domain" description="Peptidase S9 prolyl oligopeptidase catalytic" evidence="2">
    <location>
        <begin position="382"/>
        <end position="477"/>
    </location>
</feature>
<organism evidence="3 4">
    <name type="scientific">Hymenoscyphus fraxineus</name>
    <dbReference type="NCBI Taxonomy" id="746836"/>
    <lineage>
        <taxon>Eukaryota</taxon>
        <taxon>Fungi</taxon>
        <taxon>Dikarya</taxon>
        <taxon>Ascomycota</taxon>
        <taxon>Pezizomycotina</taxon>
        <taxon>Leotiomycetes</taxon>
        <taxon>Helotiales</taxon>
        <taxon>Helotiaceae</taxon>
        <taxon>Hymenoscyphus</taxon>
    </lineage>
</organism>
<evidence type="ECO:0000313" key="4">
    <source>
        <dbReference type="Proteomes" id="UP000696280"/>
    </source>
</evidence>
<gene>
    <name evidence="3" type="ORF">HYFRA_00010306</name>
</gene>
<dbReference type="Pfam" id="PF00326">
    <property type="entry name" value="Peptidase_S9"/>
    <property type="match status" value="1"/>
</dbReference>
<dbReference type="PANTHER" id="PTHR43056:SF5">
    <property type="entry name" value="PEPTIDASE S9 PROLYL OLIGOPEPTIDASE CATALYTIC DOMAIN-CONTAINING PROTEIN"/>
    <property type="match status" value="1"/>
</dbReference>
<comment type="caution">
    <text evidence="3">The sequence shown here is derived from an EMBL/GenBank/DDBJ whole genome shotgun (WGS) entry which is preliminary data.</text>
</comment>
<dbReference type="OrthoDB" id="43744at2759"/>
<dbReference type="AlphaFoldDB" id="A0A9N9L0E8"/>
<dbReference type="Proteomes" id="UP000696280">
    <property type="component" value="Unassembled WGS sequence"/>
</dbReference>
<protein>
    <recommendedName>
        <fullName evidence="2">Peptidase S9 prolyl oligopeptidase catalytic domain-containing protein</fullName>
    </recommendedName>
</protein>